<feature type="compositionally biased region" description="Basic and acidic residues" evidence="11">
    <location>
        <begin position="493"/>
        <end position="510"/>
    </location>
</feature>
<sequence>MSGAGPSLYPVAWPSWAVLQFPPAPEPRALPPPYDEHSFRNPFPIPSETYNAALSTKVPITIASVYAVTVFFLNWYNRNHGNKPWAIAKTRLFKAFIIFHNVFLAVYSAATCVAMVRALKHSIPHYTEYNAVVGTVDALCKMHGPRGLGDAATYNITTNTWGTKNSLIHLGDNNLPDTTDVGRIWNEGLAFWGWIFYLSKFYEVLDTFIIIAKGKRSTTLQTYHHSGAMLSMWAGMRYMSPPIWMFVLVNSGIHAMMYTYYTISALGFRVPNAVKRSLTSLQILQFIVGSVYAAIHLFVSYTVPVVAPYEKIISQPLSSASSLAATATDSETLVAATGAAVAFLKKLVYRAAGEEGLAENIPGAGNFAYLNQVHPNQLQQTFHEVKETVYRAEYQPVPCIDTSGQAFAIYLNLIYLAPLTGLFVRFFVKSYLRRTSASTKHATKKHAISKARQDAAHGVDREVESLGQAAEDGIGKGFQTAKKNLEAFAANAEGKKDKVRGRPTDADGKRVGSLSPENKKLVDSIQQQVNQRLEQIGEGFESSKETTKKLVKDRISNPSSPRGPRSERGTSQHSRDGDATNSQKSGSSEKSANDRSTNGVKDDKTEGSAESNGIQSEPAGIPVNKSFVEAATEGKQEKIPKDSKADESFLEVKKEDGEEKDSAGSNNIKSEPAGTPIDKSFVEAATEGKQEKDSEKPNGKA</sequence>
<feature type="transmembrane region" description="Helical" evidence="10">
    <location>
        <begin position="97"/>
        <end position="119"/>
    </location>
</feature>
<keyword evidence="2 10" id="KW-0444">Lipid biosynthesis</keyword>
<comment type="subcellular location">
    <subcellularLocation>
        <location evidence="1">Membrane</location>
        <topology evidence="1">Multi-pass membrane protein</topology>
    </subcellularLocation>
</comment>
<protein>
    <recommendedName>
        <fullName evidence="10">Elongation of fatty acids protein</fullName>
        <ecNumber evidence="10">2.3.1.-</ecNumber>
    </recommendedName>
</protein>
<evidence type="ECO:0000256" key="2">
    <source>
        <dbReference type="ARBA" id="ARBA00022516"/>
    </source>
</evidence>
<dbReference type="Pfam" id="PF01151">
    <property type="entry name" value="ELO"/>
    <property type="match status" value="1"/>
</dbReference>
<feature type="transmembrane region" description="Helical" evidence="10">
    <location>
        <begin position="243"/>
        <end position="263"/>
    </location>
</feature>
<evidence type="ECO:0000256" key="9">
    <source>
        <dbReference type="ARBA" id="ARBA00023160"/>
    </source>
</evidence>
<dbReference type="OrthoDB" id="10259681at2759"/>
<dbReference type="EC" id="2.3.1.-" evidence="10"/>
<feature type="compositionally biased region" description="Polar residues" evidence="11">
    <location>
        <begin position="579"/>
        <end position="599"/>
    </location>
</feature>
<name>A0A6A6TJY9_9PLEO</name>
<keyword evidence="3 10" id="KW-0808">Transferase</keyword>
<keyword evidence="6 10" id="KW-1133">Transmembrane helix</keyword>
<dbReference type="GO" id="GO:0005789">
    <property type="term" value="C:endoplasmic reticulum membrane"/>
    <property type="evidence" value="ECO:0007669"/>
    <property type="project" value="TreeGrafter"/>
</dbReference>
<dbReference type="GO" id="GO:0042761">
    <property type="term" value="P:very long-chain fatty acid biosynthetic process"/>
    <property type="evidence" value="ECO:0007669"/>
    <property type="project" value="TreeGrafter"/>
</dbReference>
<keyword evidence="13" id="KW-1185">Reference proteome</keyword>
<dbReference type="GO" id="GO:0009922">
    <property type="term" value="F:fatty acid elongase activity"/>
    <property type="evidence" value="ECO:0007669"/>
    <property type="project" value="InterPro"/>
</dbReference>
<dbReference type="InterPro" id="IPR002076">
    <property type="entry name" value="ELO_fam"/>
</dbReference>
<evidence type="ECO:0000313" key="12">
    <source>
        <dbReference type="EMBL" id="KAF2660062.1"/>
    </source>
</evidence>
<keyword evidence="5 10" id="KW-0276">Fatty acid metabolism</keyword>
<evidence type="ECO:0000256" key="4">
    <source>
        <dbReference type="ARBA" id="ARBA00022692"/>
    </source>
</evidence>
<dbReference type="GO" id="GO:0030148">
    <property type="term" value="P:sphingolipid biosynthetic process"/>
    <property type="evidence" value="ECO:0007669"/>
    <property type="project" value="TreeGrafter"/>
</dbReference>
<keyword evidence="7 10" id="KW-0443">Lipid metabolism</keyword>
<evidence type="ECO:0000256" key="5">
    <source>
        <dbReference type="ARBA" id="ARBA00022832"/>
    </source>
</evidence>
<feature type="transmembrane region" description="Helical" evidence="10">
    <location>
        <begin position="58"/>
        <end position="76"/>
    </location>
</feature>
<organism evidence="12 13">
    <name type="scientific">Lophiostoma macrostomum CBS 122681</name>
    <dbReference type="NCBI Taxonomy" id="1314788"/>
    <lineage>
        <taxon>Eukaryota</taxon>
        <taxon>Fungi</taxon>
        <taxon>Dikarya</taxon>
        <taxon>Ascomycota</taxon>
        <taxon>Pezizomycotina</taxon>
        <taxon>Dothideomycetes</taxon>
        <taxon>Pleosporomycetidae</taxon>
        <taxon>Pleosporales</taxon>
        <taxon>Lophiostomataceae</taxon>
        <taxon>Lophiostoma</taxon>
    </lineage>
</organism>
<reference evidence="12" key="1">
    <citation type="journal article" date="2020" name="Stud. Mycol.">
        <title>101 Dothideomycetes genomes: a test case for predicting lifestyles and emergence of pathogens.</title>
        <authorList>
            <person name="Haridas S."/>
            <person name="Albert R."/>
            <person name="Binder M."/>
            <person name="Bloem J."/>
            <person name="Labutti K."/>
            <person name="Salamov A."/>
            <person name="Andreopoulos B."/>
            <person name="Baker S."/>
            <person name="Barry K."/>
            <person name="Bills G."/>
            <person name="Bluhm B."/>
            <person name="Cannon C."/>
            <person name="Castanera R."/>
            <person name="Culley D."/>
            <person name="Daum C."/>
            <person name="Ezra D."/>
            <person name="Gonzalez J."/>
            <person name="Henrissat B."/>
            <person name="Kuo A."/>
            <person name="Liang C."/>
            <person name="Lipzen A."/>
            <person name="Lutzoni F."/>
            <person name="Magnuson J."/>
            <person name="Mondo S."/>
            <person name="Nolan M."/>
            <person name="Ohm R."/>
            <person name="Pangilinan J."/>
            <person name="Park H.-J."/>
            <person name="Ramirez L."/>
            <person name="Alfaro M."/>
            <person name="Sun H."/>
            <person name="Tritt A."/>
            <person name="Yoshinaga Y."/>
            <person name="Zwiers L.-H."/>
            <person name="Turgeon B."/>
            <person name="Goodwin S."/>
            <person name="Spatafora J."/>
            <person name="Crous P."/>
            <person name="Grigoriev I."/>
        </authorList>
    </citation>
    <scope>NUCLEOTIDE SEQUENCE</scope>
    <source>
        <strain evidence="12">CBS 122681</strain>
    </source>
</reference>
<feature type="compositionally biased region" description="Basic and acidic residues" evidence="11">
    <location>
        <begin position="564"/>
        <end position="578"/>
    </location>
</feature>
<evidence type="ECO:0000256" key="11">
    <source>
        <dbReference type="SAM" id="MobiDB-lite"/>
    </source>
</evidence>
<feature type="region of interest" description="Disordered" evidence="11">
    <location>
        <begin position="535"/>
        <end position="701"/>
    </location>
</feature>
<evidence type="ECO:0000256" key="1">
    <source>
        <dbReference type="ARBA" id="ARBA00004141"/>
    </source>
</evidence>
<dbReference type="EMBL" id="MU004302">
    <property type="protein sequence ID" value="KAF2660062.1"/>
    <property type="molecule type" value="Genomic_DNA"/>
</dbReference>
<keyword evidence="8 10" id="KW-0472">Membrane</keyword>
<comment type="similarity">
    <text evidence="10">Belongs to the ELO family.</text>
</comment>
<dbReference type="GO" id="GO:0034626">
    <property type="term" value="P:fatty acid elongation, polyunsaturated fatty acid"/>
    <property type="evidence" value="ECO:0007669"/>
    <property type="project" value="TreeGrafter"/>
</dbReference>
<evidence type="ECO:0000256" key="8">
    <source>
        <dbReference type="ARBA" id="ARBA00023136"/>
    </source>
</evidence>
<dbReference type="PANTHER" id="PTHR11157:SF169">
    <property type="entry name" value="ELONGATION OF FATTY ACIDS PROTEIN"/>
    <property type="match status" value="1"/>
</dbReference>
<feature type="region of interest" description="Disordered" evidence="11">
    <location>
        <begin position="493"/>
        <end position="521"/>
    </location>
</feature>
<keyword evidence="4 10" id="KW-0812">Transmembrane</keyword>
<feature type="compositionally biased region" description="Basic and acidic residues" evidence="11">
    <location>
        <begin position="632"/>
        <end position="662"/>
    </location>
</feature>
<evidence type="ECO:0000256" key="7">
    <source>
        <dbReference type="ARBA" id="ARBA00023098"/>
    </source>
</evidence>
<evidence type="ECO:0000256" key="3">
    <source>
        <dbReference type="ARBA" id="ARBA00022679"/>
    </source>
</evidence>
<gene>
    <name evidence="12" type="ORF">K491DRAFT_589844</name>
</gene>
<feature type="compositionally biased region" description="Basic and acidic residues" evidence="11">
    <location>
        <begin position="686"/>
        <end position="701"/>
    </location>
</feature>
<accession>A0A6A6TJY9</accession>
<keyword evidence="9 10" id="KW-0275">Fatty acid biosynthesis</keyword>
<feature type="compositionally biased region" description="Basic and acidic residues" evidence="11">
    <location>
        <begin position="541"/>
        <end position="555"/>
    </location>
</feature>
<dbReference type="GO" id="GO:0034625">
    <property type="term" value="P:fatty acid elongation, monounsaturated fatty acid"/>
    <property type="evidence" value="ECO:0007669"/>
    <property type="project" value="TreeGrafter"/>
</dbReference>
<dbReference type="AlphaFoldDB" id="A0A6A6TJY9"/>
<proteinExistence type="inferred from homology"/>
<comment type="catalytic activity">
    <reaction evidence="10">
        <text>an acyl-CoA + malonyl-CoA + H(+) = a 3-oxoacyl-CoA + CO2 + CoA</text>
        <dbReference type="Rhea" id="RHEA:50252"/>
        <dbReference type="ChEBI" id="CHEBI:15378"/>
        <dbReference type="ChEBI" id="CHEBI:16526"/>
        <dbReference type="ChEBI" id="CHEBI:57287"/>
        <dbReference type="ChEBI" id="CHEBI:57384"/>
        <dbReference type="ChEBI" id="CHEBI:58342"/>
        <dbReference type="ChEBI" id="CHEBI:90726"/>
    </reaction>
    <physiologicalReaction direction="left-to-right" evidence="10">
        <dbReference type="Rhea" id="RHEA:50253"/>
    </physiologicalReaction>
</comment>
<feature type="transmembrane region" description="Helical" evidence="10">
    <location>
        <begin position="407"/>
        <end position="428"/>
    </location>
</feature>
<evidence type="ECO:0000313" key="13">
    <source>
        <dbReference type="Proteomes" id="UP000799324"/>
    </source>
</evidence>
<feature type="transmembrane region" description="Helical" evidence="10">
    <location>
        <begin position="283"/>
        <end position="303"/>
    </location>
</feature>
<evidence type="ECO:0000256" key="10">
    <source>
        <dbReference type="RuleBase" id="RU361115"/>
    </source>
</evidence>
<evidence type="ECO:0000256" key="6">
    <source>
        <dbReference type="ARBA" id="ARBA00022989"/>
    </source>
</evidence>
<dbReference type="Proteomes" id="UP000799324">
    <property type="component" value="Unassembled WGS sequence"/>
</dbReference>
<dbReference type="GO" id="GO:0019367">
    <property type="term" value="P:fatty acid elongation, saturated fatty acid"/>
    <property type="evidence" value="ECO:0007669"/>
    <property type="project" value="TreeGrafter"/>
</dbReference>
<dbReference type="PANTHER" id="PTHR11157">
    <property type="entry name" value="FATTY ACID ACYL TRANSFERASE-RELATED"/>
    <property type="match status" value="1"/>
</dbReference>